<keyword evidence="2" id="KW-0479">Metal-binding</keyword>
<dbReference type="EMBL" id="CP144541">
    <property type="protein sequence ID" value="WVW81124.1"/>
    <property type="molecule type" value="Genomic_DNA"/>
</dbReference>
<gene>
    <name evidence="6" type="ORF">I302_103115</name>
</gene>
<dbReference type="InterPro" id="IPR036864">
    <property type="entry name" value="Zn2-C6_fun-type_DNA-bd_sf"/>
</dbReference>
<keyword evidence="3" id="KW-0539">Nucleus</keyword>
<accession>A0AAJ8K4R6</accession>
<dbReference type="SUPFAM" id="SSF57701">
    <property type="entry name" value="Zn2/Cys6 DNA-binding domain"/>
    <property type="match status" value="1"/>
</dbReference>
<evidence type="ECO:0000313" key="7">
    <source>
        <dbReference type="Proteomes" id="UP000092730"/>
    </source>
</evidence>
<feature type="compositionally biased region" description="Polar residues" evidence="4">
    <location>
        <begin position="824"/>
        <end position="835"/>
    </location>
</feature>
<evidence type="ECO:0000313" key="6">
    <source>
        <dbReference type="EMBL" id="WVW81124.1"/>
    </source>
</evidence>
<name>A0AAJ8K4R6_9TREE</name>
<dbReference type="InterPro" id="IPR050613">
    <property type="entry name" value="Sec_Metabolite_Reg"/>
</dbReference>
<reference evidence="6" key="2">
    <citation type="submission" date="2024-02" db="EMBL/GenBank/DDBJ databases">
        <title>Comparative genomics of Cryptococcus and Kwoniella reveals pathogenesis evolution and contrasting modes of karyotype evolution via chromosome fusion or intercentromeric recombination.</title>
        <authorList>
            <person name="Coelho M.A."/>
            <person name="David-Palma M."/>
            <person name="Shea T."/>
            <person name="Bowers K."/>
            <person name="McGinley-Smith S."/>
            <person name="Mohammad A.W."/>
            <person name="Gnirke A."/>
            <person name="Yurkov A.M."/>
            <person name="Nowrousian M."/>
            <person name="Sun S."/>
            <person name="Cuomo C.A."/>
            <person name="Heitman J."/>
        </authorList>
    </citation>
    <scope>NUCLEOTIDE SEQUENCE</scope>
    <source>
        <strain evidence="6">CBS 10118</strain>
    </source>
</reference>
<reference evidence="6" key="1">
    <citation type="submission" date="2013-07" db="EMBL/GenBank/DDBJ databases">
        <authorList>
            <consortium name="The Broad Institute Genome Sequencing Platform"/>
            <person name="Cuomo C."/>
            <person name="Litvintseva A."/>
            <person name="Chen Y."/>
            <person name="Heitman J."/>
            <person name="Sun S."/>
            <person name="Springer D."/>
            <person name="Dromer F."/>
            <person name="Young S.K."/>
            <person name="Zeng Q."/>
            <person name="Gargeya S."/>
            <person name="Fitzgerald M."/>
            <person name="Abouelleil A."/>
            <person name="Alvarado L."/>
            <person name="Berlin A.M."/>
            <person name="Chapman S.B."/>
            <person name="Dewar J."/>
            <person name="Goldberg J."/>
            <person name="Griggs A."/>
            <person name="Gujja S."/>
            <person name="Hansen M."/>
            <person name="Howarth C."/>
            <person name="Imamovic A."/>
            <person name="Larimer J."/>
            <person name="McCowan C."/>
            <person name="Murphy C."/>
            <person name="Pearson M."/>
            <person name="Priest M."/>
            <person name="Roberts A."/>
            <person name="Saif S."/>
            <person name="Shea T."/>
            <person name="Sykes S."/>
            <person name="Wortman J."/>
            <person name="Nusbaum C."/>
            <person name="Birren B."/>
        </authorList>
    </citation>
    <scope>NUCLEOTIDE SEQUENCE</scope>
    <source>
        <strain evidence="6">CBS 10118</strain>
    </source>
</reference>
<sequence>MAPRPRSPSSSDVQKIAKKRKQRPHYSCEDCRRLKMKCDRQVPCSNCVRRHREDQCIEGQSRRSLPNQRSPSREEARSSGSQLPDQLPDVADDSSSFTDTDARHPAQIPHIDRVAEASDLTAPSLTLGPAAPLVSNPWMPQPDVLHFTPAIQTADPVGSLDIDKREIPEASSIGTTTTDPQTFLQPHVPRLASGSGYSIALDLDDPAAEETGFGTLVLSHGGRSKYLGPTAASEWLKDSETQEIPDTPSISRATSPKLQPGSGTLPTIPPQTLSPICFPFNNVSAYVSMATLLSKLPAKEEAIVLIDSYYRYCAWHHDVVPRPGLQKIFDRLYPPTPHVDDLVHPVSPQELALVFILLAQGTLYNLEMPNNDPSAEGWLNLSERALVKGNFFANNTIPAVQTLHLMAHYHLHMDKGRRGDYAWPLWGLTMRLIQAMGMHRDGARWNLPQEVVEERRKVFWECNAADTFQAHCFSRPCTINPEHCDTAFPTIPLSPSGEKGYTILRYELSQLSGERPPYSTVTDLHQRLCTFEQNLPFSLRCRAAMLATPSRFPDSITAIESSPEPSRRSMALSFQQTSLALNISETIIFLHRPYFARVLYSDTQDRVRSAYATSYLAVIERCGVIISMVADIHSRFPTVSTRQWHLWYHVFNSAVCVGTLALRDPHNPLTGFAMTQIEAAIRLMTMLIQSGASSPRPVKNLQWLLQLRNRALAKLDATKGARMGDDTEDQDDPESVEVLGWRTRLVERASQNKQTTKTIESPSAAQAAEALMNSLSSSFGYQGSQSDAPTNEFSSSTQAMTDSLLHDFWDPMILQDVFNNTNNQTPTIDSSTTNWWEALGDNPNTFQPR</sequence>
<dbReference type="Pfam" id="PF04082">
    <property type="entry name" value="Fungal_trans"/>
    <property type="match status" value="1"/>
</dbReference>
<dbReference type="Proteomes" id="UP000092730">
    <property type="component" value="Chromosome 1"/>
</dbReference>
<dbReference type="PROSITE" id="PS00463">
    <property type="entry name" value="ZN2_CY6_FUNGAL_1"/>
    <property type="match status" value="1"/>
</dbReference>
<dbReference type="RefSeq" id="XP_065725690.1">
    <property type="nucleotide sequence ID" value="XM_065869618.1"/>
</dbReference>
<dbReference type="GO" id="GO:0006351">
    <property type="term" value="P:DNA-templated transcription"/>
    <property type="evidence" value="ECO:0007669"/>
    <property type="project" value="InterPro"/>
</dbReference>
<dbReference type="CDD" id="cd00067">
    <property type="entry name" value="GAL4"/>
    <property type="match status" value="1"/>
</dbReference>
<proteinExistence type="predicted"/>
<feature type="region of interest" description="Disordered" evidence="4">
    <location>
        <begin position="236"/>
        <end position="263"/>
    </location>
</feature>
<evidence type="ECO:0000256" key="1">
    <source>
        <dbReference type="ARBA" id="ARBA00004123"/>
    </source>
</evidence>
<keyword evidence="7" id="KW-1185">Reference proteome</keyword>
<dbReference type="GeneID" id="30206214"/>
<dbReference type="GO" id="GO:0000981">
    <property type="term" value="F:DNA-binding transcription factor activity, RNA polymerase II-specific"/>
    <property type="evidence" value="ECO:0007669"/>
    <property type="project" value="InterPro"/>
</dbReference>
<feature type="domain" description="Zn(2)-C6 fungal-type" evidence="5">
    <location>
        <begin position="27"/>
        <end position="58"/>
    </location>
</feature>
<dbReference type="KEGG" id="kbi:30206214"/>
<dbReference type="CDD" id="cd12148">
    <property type="entry name" value="fungal_TF_MHR"/>
    <property type="match status" value="1"/>
</dbReference>
<dbReference type="PANTHER" id="PTHR31001:SF56">
    <property type="entry name" value="ZN(2)-C6 FUNGAL-TYPE DOMAIN-CONTAINING PROTEIN"/>
    <property type="match status" value="1"/>
</dbReference>
<evidence type="ECO:0000256" key="2">
    <source>
        <dbReference type="ARBA" id="ARBA00022723"/>
    </source>
</evidence>
<dbReference type="PANTHER" id="PTHR31001">
    <property type="entry name" value="UNCHARACTERIZED TRANSCRIPTIONAL REGULATORY PROTEIN"/>
    <property type="match status" value="1"/>
</dbReference>
<protein>
    <recommendedName>
        <fullName evidence="5">Zn(2)-C6 fungal-type domain-containing protein</fullName>
    </recommendedName>
</protein>
<dbReference type="InterPro" id="IPR007219">
    <property type="entry name" value="XnlR_reg_dom"/>
</dbReference>
<dbReference type="PROSITE" id="PS50048">
    <property type="entry name" value="ZN2_CY6_FUNGAL_2"/>
    <property type="match status" value="1"/>
</dbReference>
<dbReference type="InterPro" id="IPR001138">
    <property type="entry name" value="Zn2Cys6_DnaBD"/>
</dbReference>
<feature type="region of interest" description="Disordered" evidence="4">
    <location>
        <begin position="1"/>
        <end position="26"/>
    </location>
</feature>
<dbReference type="Gene3D" id="4.10.240.10">
    <property type="entry name" value="Zn(2)-C6 fungal-type DNA-binding domain"/>
    <property type="match status" value="1"/>
</dbReference>
<dbReference type="AlphaFoldDB" id="A0AAJ8K4R6"/>
<evidence type="ECO:0000256" key="3">
    <source>
        <dbReference type="ARBA" id="ARBA00023242"/>
    </source>
</evidence>
<dbReference type="Pfam" id="PF00172">
    <property type="entry name" value="Zn_clus"/>
    <property type="match status" value="1"/>
</dbReference>
<feature type="region of interest" description="Disordered" evidence="4">
    <location>
        <begin position="49"/>
        <end position="107"/>
    </location>
</feature>
<feature type="compositionally biased region" description="Polar residues" evidence="4">
    <location>
        <begin position="242"/>
        <end position="263"/>
    </location>
</feature>
<dbReference type="GO" id="GO:0005634">
    <property type="term" value="C:nucleus"/>
    <property type="evidence" value="ECO:0007669"/>
    <property type="project" value="UniProtKB-SubCell"/>
</dbReference>
<dbReference type="SMART" id="SM00066">
    <property type="entry name" value="GAL4"/>
    <property type="match status" value="1"/>
</dbReference>
<dbReference type="GO" id="GO:0003677">
    <property type="term" value="F:DNA binding"/>
    <property type="evidence" value="ECO:0007669"/>
    <property type="project" value="InterPro"/>
</dbReference>
<comment type="subcellular location">
    <subcellularLocation>
        <location evidence="1">Nucleus</location>
    </subcellularLocation>
</comment>
<evidence type="ECO:0000256" key="4">
    <source>
        <dbReference type="SAM" id="MobiDB-lite"/>
    </source>
</evidence>
<evidence type="ECO:0000259" key="5">
    <source>
        <dbReference type="PROSITE" id="PS50048"/>
    </source>
</evidence>
<dbReference type="GO" id="GO:0008270">
    <property type="term" value="F:zinc ion binding"/>
    <property type="evidence" value="ECO:0007669"/>
    <property type="project" value="InterPro"/>
</dbReference>
<organism evidence="6 7">
    <name type="scientific">Kwoniella bestiolae CBS 10118</name>
    <dbReference type="NCBI Taxonomy" id="1296100"/>
    <lineage>
        <taxon>Eukaryota</taxon>
        <taxon>Fungi</taxon>
        <taxon>Dikarya</taxon>
        <taxon>Basidiomycota</taxon>
        <taxon>Agaricomycotina</taxon>
        <taxon>Tremellomycetes</taxon>
        <taxon>Tremellales</taxon>
        <taxon>Cryptococcaceae</taxon>
        <taxon>Kwoniella</taxon>
    </lineage>
</organism>
<dbReference type="SMART" id="SM00906">
    <property type="entry name" value="Fungal_trans"/>
    <property type="match status" value="1"/>
</dbReference>
<feature type="region of interest" description="Disordered" evidence="4">
    <location>
        <begin position="824"/>
        <end position="849"/>
    </location>
</feature>